<dbReference type="InterPro" id="IPR003961">
    <property type="entry name" value="FN3_dom"/>
</dbReference>
<dbReference type="NCBIfam" id="TIGR03696">
    <property type="entry name" value="Rhs_assc_core"/>
    <property type="match status" value="1"/>
</dbReference>
<protein>
    <recommendedName>
        <fullName evidence="6">PKD/Chitinase domain-containing protein</fullName>
    </recommendedName>
</protein>
<dbReference type="CDD" id="cd00063">
    <property type="entry name" value="FN3"/>
    <property type="match status" value="1"/>
</dbReference>
<comment type="subcellular location">
    <subcellularLocation>
        <location evidence="1">Secreted</location>
    </subcellularLocation>
</comment>
<proteinExistence type="predicted"/>
<dbReference type="InterPro" id="IPR013783">
    <property type="entry name" value="Ig-like_fold"/>
</dbReference>
<evidence type="ECO:0000256" key="1">
    <source>
        <dbReference type="ARBA" id="ARBA00004613"/>
    </source>
</evidence>
<evidence type="ECO:0000256" key="5">
    <source>
        <dbReference type="SAM" id="SignalP"/>
    </source>
</evidence>
<dbReference type="SUPFAM" id="SSF49313">
    <property type="entry name" value="Cadherin-like"/>
    <property type="match status" value="2"/>
</dbReference>
<dbReference type="InterPro" id="IPR050708">
    <property type="entry name" value="T6SS_VgrG/RHS"/>
</dbReference>
<dbReference type="Pfam" id="PF13517">
    <property type="entry name" value="FG-GAP_3"/>
    <property type="match status" value="1"/>
</dbReference>
<dbReference type="SUPFAM" id="SSF69318">
    <property type="entry name" value="Integrin alpha N-terminal domain"/>
    <property type="match status" value="2"/>
</dbReference>
<name>A0ABN0WY03_9ALTE</name>
<dbReference type="Pfam" id="PF05345">
    <property type="entry name" value="He_PIG"/>
    <property type="match status" value="2"/>
</dbReference>
<dbReference type="NCBIfam" id="TIGR01643">
    <property type="entry name" value="YD_repeat_2x"/>
    <property type="match status" value="2"/>
</dbReference>
<dbReference type="InterPro" id="IPR015943">
    <property type="entry name" value="WD40/YVTN_repeat-like_dom_sf"/>
</dbReference>
<dbReference type="SUPFAM" id="SSF50998">
    <property type="entry name" value="Quinoprotein alcohol dehydrogenase-like"/>
    <property type="match status" value="1"/>
</dbReference>
<dbReference type="Gene3D" id="2.180.10.10">
    <property type="entry name" value="RHS repeat-associated core"/>
    <property type="match status" value="2"/>
</dbReference>
<dbReference type="Gene3D" id="2.130.10.10">
    <property type="entry name" value="YVTN repeat-like/Quinoprotein amine dehydrogenase"/>
    <property type="match status" value="1"/>
</dbReference>
<keyword evidence="8" id="KW-1185">Reference proteome</keyword>
<evidence type="ECO:0000256" key="4">
    <source>
        <dbReference type="ARBA" id="ARBA00023026"/>
    </source>
</evidence>
<dbReference type="PANTHER" id="PTHR32305">
    <property type="match status" value="1"/>
</dbReference>
<dbReference type="Pfam" id="PF12256">
    <property type="entry name" value="TcdB_toxin_midN"/>
    <property type="match status" value="1"/>
</dbReference>
<dbReference type="InterPro" id="IPR003284">
    <property type="entry name" value="Sal_SpvB"/>
</dbReference>
<sequence>MGTVVWFRTLICLLGLLPSLAHAICYISSWEVTAGQNNRAHVTLDAIHPEMYLTLDPVSPTTNAQISGLQLESPYNNYQNGYLSWAPGVGKSGTYNVKVEVYARNIINAIPFKELLQGIEEGTIQPSAVRRVATCNITINVKSPPSPPTGLQVVITNPYSTSNPNNTNDAFRLSWNSAARATSYEVYIKWNNEGWGLNGSTTQTQKSWGPQGTYGTRTYRVKACNSDGCSGYSAETSITNSAPPRAPVLSAISSKSVTAGQLLTVPLSATDADSSNLNFTFNGSPPHAGMSIVNQSNSKSAQFRWTPPASITGNFNVGVKATDQSGLSDSTSFTVTVLPPANIPPVLDSIPSFSKNQGDSFSYRVGASDADNGPSPLAFSLSGQPSGMAIHASTGTITWNYVLQGSYQISVSVYDGKDTASRSFSLNVGPPPNSAPYTPSLTLSASSINQGSSVVLTASGSDPDGDALSYRFCQNLSNGSSAPCNRICGTSSSCSWTPPSANTYYFWVQASDSQYTVSSTKKALQVIAPNQKPNAVMTNTSPVTIEVGQSVNLTASASDPDGEVQSVTFLVTGSSNLNLSDSRVCNGSSASHFSASWTPQNPGTYYVRAQPRDCENAVGDASGSITVQVNAIAPPQAPQLSSINVDTGRGNYTLVIHEVAAADSYQMYENGVAFGSRVANNSSREVSFTDRSSGQYRYCARAYRGALESPLGSGGLCVDIHVSRTLPDTPEFSAMPLTQSGPFTLAWENVGLGAGGEYRLEYKTGGIDSASSWQEVQRSNQLSYQQGPLPVGLHSYKITACESANACSPGQQLVINMLPPYVAEAQYNACGTGCLKLSGIGFDPGASVTLASMGDNSPVTATLSYIDATTAHLALDEQGQAAMDSFGLVARLTNRNQATSSIVAASYAAARRAVSGSGVLATHIEAQGEIFVTEGSRLIGLDAATGQYLPGWPVRLDGRATATPAFDSFNQSIIVGTQNHSLYSFDFLAKQQWKTPLHGAIEASAVLDEHPLIYLGAMDGSFYAVDTMGEIQWQYLLSAGVNKAAKLFADGRVFVNSVDGVTHIINRGNLGPYALRWQVPLQNGSYDCNLALCDIINSGWQPGEDEISDDRMYLAGRLFYALLNRSPSQSELNFWAYALLYGAEPEEVVEAFLQAPEAAGYFSAGQSAEQFLQALYRRMFGANPPELVSGKGFSQWLAELQSGMSRTQLILALSNSEVYLSLTTRALDQAFYLFYNYCNQSMTCQYSGDSDGDGLSDSQELELGLNPLDPHDGRLGHPSNLRWQTIEAENGIFTMAFNPVPSATYYELRQAVWENGQYGAFAVQEERAEGNQLTIVRTPGSYQYKLVACLTTSKQLPYCSEEESAVLEVNTLPVVFTLMTPVPNEYHTPGEPLAVRLCLDNLTGISEVRVSLDEQSWFDTELAGGGCYETNIATQSLANGSHTLFMQASRAGQLLSDSAEFFIGTKVDGVDPELPPVAQPYALPASADNQSARVGLLPGEFRVDESGAATYQVPISLPQGIAGVTPSLSLNYSTLSGNGTMGVGWSLGGLSAISRCRQTLEQDGAFAGLTLSNDDRFCLDGQKLIAVNGSYGENGTEYRTEIDSKTRIISYTTSGNGPDYFTVESEDGSTRYYGNTDIAGARTDATLSVDGVQVVWYLGSISDNYEAVDNSIFYRYQLVQSAAGVEHYLDEIQYSDNRVSFVYQTGRTDIPAAFVQGIKLLSERRLERIEVYNHNQVKLRAYKLGYQNPLPADNGQVERLQQITECGMDDICRNPTTFQWHGQQVSGSKSFFEGGLGNLDIFSPTPVDANGDGLTDLFYLRDMGNNAYSAQLKLNTGSGLGSQTYEFSLYNDDVQTKPVKLLPADIDGDGGVELLYYTKVGGSFIWRYYDVADNSSKDLGFSLSQTGTSLLLHDVNTDGYPDLLYRRSSQMWLALNLPGGGFDTPQTVSGGFTQGPSQAEQLAAIESGMFGPQQLSLYQQGDSTRPLEHGDAICFDEQAPIDDETSYVNALADNLPAADFNGDGTADLMIKMRESLTPTPGDCELNRYYWAVYSLDETLGNYTYTRITELFGTDNLNKEDFRVGDINGDGLTDVVALLGGADGKLGIYTSNGKGFRSQQKQLDISRDSIHSLTLFDLNHDGRADIMFYDSHRNVWRVYYQSADQQYLRLDYWLHEGSFDKFKDAVMLVDWDGDGYPGTAKIRMVEDRRLYAKTDDQPSTKPANYIYAIENGFGVKTEIEYAPLTDNRIYSKGSQAQQLQFGRCQFKGGSCIPVVDIISAQYVVSRVSSDSPGFSGESYLDNSVQSVEYYYQGLRAQAGGRGMLGFEKISTFDPQAQVSTETLYRQDFPYAGMPVATLKYLGQYDIQSPGLSHSVNADGQFNAPVTHIARTQWLSYAQNTYATIMLQAGEVYSPYLFSSSEQQFAANQDITATVAISETLTTNTYIKQDDNHLNLHKVDVVTRDASGVEVSKVSTTNTYGKDDISKWWLGRVADVDVVHSRPGVSPVTRKSSFTYDGQTGLLETETIKAVDEEVDDKFEILITRHCYDSVGNKTKLLTHSSNISTSCTATSYPDTVDDPAKILRVKRWAFDSQHRYVDQQSNARFLLSEVDFRDAFGNPTQMTDINGVVTRYQYDAFGQLQATSVSSGGGSRVVRGWQGSLGAPYIAQLTYHFVERTEAMGAPTQYRYYDKLGREVAQAKQGFDGAWVVQTNKYDERGRLVAVSNPYYLYAGGDDSTTQYDRLGRPYYQHAASGVTTYISYQGLTTQTDTQSNDSANVQRTRSETANALGETVSVSDEVGELTYSYDATGNLVKVQSVWLGENPGSTVTTQFDQLGRKVAMDDPDKGVWTYRYNALGELIEQKDANGHTTTFYRDNLGRTVKRQVSGNSVNEVTDYAWGSDHRLDSEGFSHSTAGRKQYGYDNYGRITRLTHTLDNGEQYTSQTTYDQYGRVFQQFDPQAGLDGCFDSERSIVGQCWGIRYHYNAQGYAYLQEEARFSAAADESLRKAYMTVQAMDAFGQVTQSVQGNQVVTDRVYNENSGLLESIQASSLGRTFQSNRYSFDNKGNLRERHRDSLAESFAKRDEHFGYDAVERLTHINNVEMVSYQANGNIDSKADVQNGAAYQYGQQASQCTYQAGPHAVTQVGNLSYCYDRNGNQTRTYENGSAVRRIDYGHFDKPTLISAGSATTEFAYDSKRSRYKRVTVQGAETTTTYYLGNVEVVSKTGSNVVEIKRYLPGAIDTRYQQDGVDTGTAQLRYLHKDHLGSIDSITDENGKLVDKLYFDAWGKRSSIAYEDWGLDAQAIAAESTYLGIGLLLTTRGFTGHEHVDHADVIHMNGRIYDPTLGRFLQADPHIQAPGNSQSYNRYSYVLNNPLSMTDPSGYFFSKLWKGIKKFAGLIVAAVVSYYCPACSKAVIGAIAGGVDAAVNGGNILQGAVLGAFTAGIQGSGWYSELGGSMYGQVAKFGINTALNNARQSLQANPQQSLDNDFKRPDIHNSSSYANRLAILNTIGGSASDVTGGKFGNGASFSAFLKSTNRKEMTSDRASKINMMNHLISEYKNNYRLRLFNQEYDELSVGGFSVEYINESFWGDNYNSKENKLVGVGQLFSGQVGSNINLPAGMSDALGNKGGLWFEDSWGVESHGIVTSLSTNDVLLLRKRWESFSHFYGRYGLNSTNPIPVYVTSFGGAGPIMRFMWGREPVAWGSIDDIE</sequence>
<dbReference type="Gene3D" id="2.60.40.10">
    <property type="entry name" value="Immunoglobulins"/>
    <property type="match status" value="5"/>
</dbReference>
<dbReference type="InterPro" id="IPR011047">
    <property type="entry name" value="Quinoprotein_ADH-like_sf"/>
</dbReference>
<dbReference type="Proteomes" id="UP001501757">
    <property type="component" value="Unassembled WGS sequence"/>
</dbReference>
<evidence type="ECO:0000256" key="2">
    <source>
        <dbReference type="ARBA" id="ARBA00022525"/>
    </source>
</evidence>
<dbReference type="SUPFAM" id="SSF49265">
    <property type="entry name" value="Fibronectin type III"/>
    <property type="match status" value="1"/>
</dbReference>
<dbReference type="InterPro" id="IPR036116">
    <property type="entry name" value="FN3_sf"/>
</dbReference>
<dbReference type="InterPro" id="IPR013517">
    <property type="entry name" value="FG-GAP"/>
</dbReference>
<evidence type="ECO:0000313" key="8">
    <source>
        <dbReference type="Proteomes" id="UP001501757"/>
    </source>
</evidence>
<reference evidence="7 8" key="1">
    <citation type="journal article" date="2019" name="Int. J. Syst. Evol. Microbiol.">
        <title>The Global Catalogue of Microorganisms (GCM) 10K type strain sequencing project: providing services to taxonomists for standard genome sequencing and annotation.</title>
        <authorList>
            <consortium name="The Broad Institute Genomics Platform"/>
            <consortium name="The Broad Institute Genome Sequencing Center for Infectious Disease"/>
            <person name="Wu L."/>
            <person name="Ma J."/>
        </authorList>
    </citation>
    <scope>NUCLEOTIDE SEQUENCE [LARGE SCALE GENOMIC DNA]</scope>
    <source>
        <strain evidence="7 8">JCM 13378</strain>
    </source>
</reference>
<comment type="caution">
    <text evidence="7">The sequence shown here is derived from an EMBL/GenBank/DDBJ whole genome shotgun (WGS) entry which is preliminary data.</text>
</comment>
<gene>
    <name evidence="7" type="ORF">GCM10009092_12670</name>
</gene>
<keyword evidence="2" id="KW-0964">Secreted</keyword>
<evidence type="ECO:0000313" key="7">
    <source>
        <dbReference type="EMBL" id="GAA0349721.1"/>
    </source>
</evidence>
<dbReference type="InterPro" id="IPR022385">
    <property type="entry name" value="Rhs_assc_core"/>
</dbReference>
<accession>A0ABN0WY03</accession>
<dbReference type="EMBL" id="BAAAEI010000006">
    <property type="protein sequence ID" value="GAA0349721.1"/>
    <property type="molecule type" value="Genomic_DNA"/>
</dbReference>
<keyword evidence="3 5" id="KW-0732">Signal</keyword>
<feature type="domain" description="PKD/Chitinase" evidence="6">
    <location>
        <begin position="438"/>
        <end position="529"/>
    </location>
</feature>
<dbReference type="InterPro" id="IPR031325">
    <property type="entry name" value="RHS_repeat"/>
</dbReference>
<feature type="domain" description="PKD/Chitinase" evidence="6">
    <location>
        <begin position="248"/>
        <end position="340"/>
    </location>
</feature>
<dbReference type="Pfam" id="PF03534">
    <property type="entry name" value="SpvB"/>
    <property type="match status" value="1"/>
</dbReference>
<dbReference type="Pfam" id="PF17957">
    <property type="entry name" value="Big_7"/>
    <property type="match status" value="1"/>
</dbReference>
<feature type="domain" description="PKD/Chitinase" evidence="6">
    <location>
        <begin position="348"/>
        <end position="431"/>
    </location>
</feature>
<dbReference type="InterPro" id="IPR006530">
    <property type="entry name" value="YD"/>
</dbReference>
<evidence type="ECO:0000259" key="6">
    <source>
        <dbReference type="SMART" id="SM00089"/>
    </source>
</evidence>
<dbReference type="InterPro" id="IPR022045">
    <property type="entry name" value="TcdB_toxin_mid/N"/>
</dbReference>
<dbReference type="InterPro" id="IPR028994">
    <property type="entry name" value="Integrin_alpha_N"/>
</dbReference>
<dbReference type="InterPro" id="IPR022409">
    <property type="entry name" value="PKD/Chitinase_dom"/>
</dbReference>
<keyword evidence="4" id="KW-0843">Virulence</keyword>
<dbReference type="InterPro" id="IPR015919">
    <property type="entry name" value="Cadherin-like_sf"/>
</dbReference>
<dbReference type="PANTHER" id="PTHR32305:SF15">
    <property type="entry name" value="PROTEIN RHSA-RELATED"/>
    <property type="match status" value="1"/>
</dbReference>
<feature type="signal peptide" evidence="5">
    <location>
        <begin position="1"/>
        <end position="23"/>
    </location>
</feature>
<dbReference type="SMART" id="SM00089">
    <property type="entry name" value="PKD"/>
    <property type="match status" value="4"/>
</dbReference>
<evidence type="ECO:0000256" key="3">
    <source>
        <dbReference type="ARBA" id="ARBA00022729"/>
    </source>
</evidence>
<organism evidence="7 8">
    <name type="scientific">Bowmanella denitrificans</name>
    <dbReference type="NCBI Taxonomy" id="366582"/>
    <lineage>
        <taxon>Bacteria</taxon>
        <taxon>Pseudomonadati</taxon>
        <taxon>Pseudomonadota</taxon>
        <taxon>Gammaproteobacteria</taxon>
        <taxon>Alteromonadales</taxon>
        <taxon>Alteromonadaceae</taxon>
        <taxon>Bowmanella</taxon>
    </lineage>
</organism>
<feature type="domain" description="PKD/Chitinase" evidence="6">
    <location>
        <begin position="534"/>
        <end position="632"/>
    </location>
</feature>
<dbReference type="Pfam" id="PF05593">
    <property type="entry name" value="RHS_repeat"/>
    <property type="match status" value="1"/>
</dbReference>
<feature type="chain" id="PRO_5046608324" description="PKD/Chitinase domain-containing protein" evidence="5">
    <location>
        <begin position="24"/>
        <end position="3710"/>
    </location>
</feature>